<keyword evidence="1" id="KW-0472">Membrane</keyword>
<gene>
    <name evidence="2" type="ORF">AB2Z07_11600</name>
</gene>
<comment type="caution">
    <text evidence="2">The sequence shown here is derived from an EMBL/GenBank/DDBJ whole genome shotgun (WGS) entry which is preliminary data.</text>
</comment>
<feature type="transmembrane region" description="Helical" evidence="1">
    <location>
        <begin position="20"/>
        <end position="37"/>
    </location>
</feature>
<name>A0ABV4JTV1_9BACT</name>
<evidence type="ECO:0000256" key="1">
    <source>
        <dbReference type="SAM" id="Phobius"/>
    </source>
</evidence>
<proteinExistence type="predicted"/>
<keyword evidence="1" id="KW-0812">Transmembrane</keyword>
<keyword evidence="1" id="KW-1133">Transmembrane helix</keyword>
<organism evidence="2 3">
    <name type="scientific">Halodesulfovibrio aestuarii</name>
    <dbReference type="NCBI Taxonomy" id="126333"/>
    <lineage>
        <taxon>Bacteria</taxon>
        <taxon>Pseudomonadati</taxon>
        <taxon>Thermodesulfobacteriota</taxon>
        <taxon>Desulfovibrionia</taxon>
        <taxon>Desulfovibrionales</taxon>
        <taxon>Desulfovibrionaceae</taxon>
        <taxon>Halodesulfovibrio</taxon>
    </lineage>
</organism>
<evidence type="ECO:0000313" key="2">
    <source>
        <dbReference type="EMBL" id="MEZ6854163.1"/>
    </source>
</evidence>
<dbReference type="EMBL" id="JBFSOO010000008">
    <property type="protein sequence ID" value="MEZ6854163.1"/>
    <property type="molecule type" value="Genomic_DNA"/>
</dbReference>
<dbReference type="RefSeq" id="WP_371150706.1">
    <property type="nucleotide sequence ID" value="NZ_JBFSOO010000008.1"/>
</dbReference>
<dbReference type="Proteomes" id="UP001568358">
    <property type="component" value="Unassembled WGS sequence"/>
</dbReference>
<evidence type="ECO:0000313" key="3">
    <source>
        <dbReference type="Proteomes" id="UP001568358"/>
    </source>
</evidence>
<protein>
    <submittedName>
        <fullName evidence="2">Uncharacterized protein</fullName>
    </submittedName>
</protein>
<sequence>MSNEVELAWAGVCTELIKLGHSLGAAFVTGLFGFFMGKLDYKRKLKDIESQQELLARESVFNFKKEQYQKAVEGSALANEGIGKVIGELVTVESLPDQEVPLQMGVRALQIFVSALKNEARSFINFANDKNTYAAEKESIENILKTLEQFEEPTSVTEALDCIITVREYYYTLHKVSGSAFEEEMTGIFKKYLDQ</sequence>
<accession>A0ABV4JTV1</accession>
<keyword evidence="3" id="KW-1185">Reference proteome</keyword>
<reference evidence="2 3" key="1">
    <citation type="submission" date="2024-07" db="EMBL/GenBank/DDBJ databases">
        <title>Active virus-host system and metabolic interactions in a Lokiarchaeon culture.</title>
        <authorList>
            <person name="Ponce Toledo R.I."/>
            <person name="Rodrigues Oliveira T."/>
            <person name="Schleper C."/>
        </authorList>
    </citation>
    <scope>NUCLEOTIDE SEQUENCE [LARGE SCALE GENOMIC DNA]</scope>
    <source>
        <strain evidence="2 3">B35</strain>
    </source>
</reference>